<comment type="similarity">
    <text evidence="7">Belongs to the Mrp/NBP35 ATP-binding proteins family.</text>
</comment>
<dbReference type="SUPFAM" id="SSF52540">
    <property type="entry name" value="P-loop containing nucleoside triphosphate hydrolases"/>
    <property type="match status" value="1"/>
</dbReference>
<proteinExistence type="inferred from homology"/>
<evidence type="ECO:0000313" key="9">
    <source>
        <dbReference type="Proteomes" id="UP001152799"/>
    </source>
</evidence>
<sequence>MQQNKYLTNLCKNLASGLFQQSAKCSSAPETTVQTRRKEIMARGLPKQRPIDGVKNIVLVSSGKGGVGKSTTAVNLATGLKLFHPEKRVGLLDTDIFGPTVPLMMNLRDTPFLSDKNLMEPLVNYGVKCMSFGFLIEEGAPVIWRGLMVMQALEKLMRQVDWGTIDYLIVDTPPGTGDTHLSLVQNLPIDGIVLVTTPQTAALQVTKRGAIMYNTLKIPIIGLFENMSAVTCPSCSSDIHIFGDGTQKLAKELKIDILGTVPLNGSISDSGDKGVPVVLDKNNQQSALYETLAGKVVNFLENKSV</sequence>
<dbReference type="InterPro" id="IPR027417">
    <property type="entry name" value="P-loop_NTPase"/>
</dbReference>
<evidence type="ECO:0000256" key="5">
    <source>
        <dbReference type="ARBA" id="ARBA00023004"/>
    </source>
</evidence>
<protein>
    <recommendedName>
        <fullName evidence="10">Iron-sulfur protein NUBPL</fullName>
    </recommendedName>
</protein>
<dbReference type="InterPro" id="IPR019591">
    <property type="entry name" value="Mrp/NBP35_ATP-bd"/>
</dbReference>
<dbReference type="GO" id="GO:0051539">
    <property type="term" value="F:4 iron, 4 sulfur cluster binding"/>
    <property type="evidence" value="ECO:0007669"/>
    <property type="project" value="UniProtKB-KW"/>
</dbReference>
<evidence type="ECO:0008006" key="10">
    <source>
        <dbReference type="Google" id="ProtNLM"/>
    </source>
</evidence>
<keyword evidence="3" id="KW-0547">Nucleotide-binding</keyword>
<evidence type="ECO:0000256" key="3">
    <source>
        <dbReference type="ARBA" id="ARBA00022741"/>
    </source>
</evidence>
<dbReference type="PANTHER" id="PTHR42961:SF2">
    <property type="entry name" value="IRON-SULFUR PROTEIN NUBPL"/>
    <property type="match status" value="1"/>
</dbReference>
<dbReference type="GO" id="GO:0016226">
    <property type="term" value="P:iron-sulfur cluster assembly"/>
    <property type="evidence" value="ECO:0007669"/>
    <property type="project" value="InterPro"/>
</dbReference>
<dbReference type="Pfam" id="PF10609">
    <property type="entry name" value="ParA"/>
    <property type="match status" value="1"/>
</dbReference>
<keyword evidence="9" id="KW-1185">Reference proteome</keyword>
<dbReference type="GO" id="GO:0032981">
    <property type="term" value="P:mitochondrial respiratory chain complex I assembly"/>
    <property type="evidence" value="ECO:0007669"/>
    <property type="project" value="TreeGrafter"/>
</dbReference>
<dbReference type="Gene3D" id="3.40.50.300">
    <property type="entry name" value="P-loop containing nucleotide triphosphate hydrolases"/>
    <property type="match status" value="1"/>
</dbReference>
<dbReference type="InterPro" id="IPR044304">
    <property type="entry name" value="NUBPL-like"/>
</dbReference>
<evidence type="ECO:0000313" key="8">
    <source>
        <dbReference type="EMBL" id="CAG9772386.1"/>
    </source>
</evidence>
<name>A0A9N9QRP3_9CUCU</name>
<dbReference type="AlphaFoldDB" id="A0A9N9QRP3"/>
<dbReference type="HAMAP" id="MF_02040">
    <property type="entry name" value="Mrp_NBP35"/>
    <property type="match status" value="1"/>
</dbReference>
<dbReference type="FunFam" id="3.40.50.300:FF:001278">
    <property type="entry name" value="Iron-sulfur cluster carrier protein"/>
    <property type="match status" value="1"/>
</dbReference>
<keyword evidence="1" id="KW-0004">4Fe-4S</keyword>
<keyword evidence="5" id="KW-0408">Iron</keyword>
<dbReference type="PANTHER" id="PTHR42961">
    <property type="entry name" value="IRON-SULFUR PROTEIN NUBPL"/>
    <property type="match status" value="1"/>
</dbReference>
<evidence type="ECO:0000256" key="2">
    <source>
        <dbReference type="ARBA" id="ARBA00022723"/>
    </source>
</evidence>
<dbReference type="PROSITE" id="PS01215">
    <property type="entry name" value="MRP"/>
    <property type="match status" value="1"/>
</dbReference>
<dbReference type="GO" id="GO:0005739">
    <property type="term" value="C:mitochondrion"/>
    <property type="evidence" value="ECO:0007669"/>
    <property type="project" value="TreeGrafter"/>
</dbReference>
<reference evidence="8" key="1">
    <citation type="submission" date="2022-01" db="EMBL/GenBank/DDBJ databases">
        <authorList>
            <person name="King R."/>
        </authorList>
    </citation>
    <scope>NUCLEOTIDE SEQUENCE</scope>
</reference>
<dbReference type="OrthoDB" id="1741334at2759"/>
<dbReference type="EMBL" id="OU892284">
    <property type="protein sequence ID" value="CAG9772386.1"/>
    <property type="molecule type" value="Genomic_DNA"/>
</dbReference>
<dbReference type="InterPro" id="IPR033756">
    <property type="entry name" value="YlxH/NBP35"/>
</dbReference>
<keyword evidence="4" id="KW-0067">ATP-binding</keyword>
<dbReference type="GO" id="GO:0046872">
    <property type="term" value="F:metal ion binding"/>
    <property type="evidence" value="ECO:0007669"/>
    <property type="project" value="UniProtKB-KW"/>
</dbReference>
<evidence type="ECO:0000256" key="7">
    <source>
        <dbReference type="ARBA" id="ARBA00024036"/>
    </source>
</evidence>
<keyword evidence="2" id="KW-0479">Metal-binding</keyword>
<dbReference type="Proteomes" id="UP001152799">
    <property type="component" value="Chromosome 8"/>
</dbReference>
<evidence type="ECO:0000256" key="4">
    <source>
        <dbReference type="ARBA" id="ARBA00022840"/>
    </source>
</evidence>
<dbReference type="GO" id="GO:0005524">
    <property type="term" value="F:ATP binding"/>
    <property type="evidence" value="ECO:0007669"/>
    <property type="project" value="UniProtKB-KW"/>
</dbReference>
<evidence type="ECO:0000256" key="6">
    <source>
        <dbReference type="ARBA" id="ARBA00023014"/>
    </source>
</evidence>
<keyword evidence="6" id="KW-0411">Iron-sulfur</keyword>
<dbReference type="GO" id="GO:0140663">
    <property type="term" value="F:ATP-dependent FeS chaperone activity"/>
    <property type="evidence" value="ECO:0007669"/>
    <property type="project" value="InterPro"/>
</dbReference>
<accession>A0A9N9QRP3</accession>
<organism evidence="8 9">
    <name type="scientific">Ceutorhynchus assimilis</name>
    <name type="common">cabbage seed weevil</name>
    <dbReference type="NCBI Taxonomy" id="467358"/>
    <lineage>
        <taxon>Eukaryota</taxon>
        <taxon>Metazoa</taxon>
        <taxon>Ecdysozoa</taxon>
        <taxon>Arthropoda</taxon>
        <taxon>Hexapoda</taxon>
        <taxon>Insecta</taxon>
        <taxon>Pterygota</taxon>
        <taxon>Neoptera</taxon>
        <taxon>Endopterygota</taxon>
        <taxon>Coleoptera</taxon>
        <taxon>Polyphaga</taxon>
        <taxon>Cucujiformia</taxon>
        <taxon>Curculionidae</taxon>
        <taxon>Ceutorhynchinae</taxon>
        <taxon>Ceutorhynchus</taxon>
    </lineage>
</organism>
<dbReference type="CDD" id="cd02037">
    <property type="entry name" value="Mrp_NBP35"/>
    <property type="match status" value="1"/>
</dbReference>
<dbReference type="InterPro" id="IPR000808">
    <property type="entry name" value="Mrp-like_CS"/>
</dbReference>
<gene>
    <name evidence="8" type="ORF">CEUTPL_LOCUS12798</name>
</gene>
<evidence type="ECO:0000256" key="1">
    <source>
        <dbReference type="ARBA" id="ARBA00022485"/>
    </source>
</evidence>